<dbReference type="InterPro" id="IPR003736">
    <property type="entry name" value="PAAI_dom"/>
</dbReference>
<dbReference type="PANTHER" id="PTHR42856:SF1">
    <property type="entry name" value="ACYL-COENZYME A THIOESTERASE PAAI"/>
    <property type="match status" value="1"/>
</dbReference>
<evidence type="ECO:0000256" key="2">
    <source>
        <dbReference type="SAM" id="MobiDB-lite"/>
    </source>
</evidence>
<dbReference type="Gene3D" id="3.10.129.10">
    <property type="entry name" value="Hotdog Thioesterase"/>
    <property type="match status" value="1"/>
</dbReference>
<dbReference type="AlphaFoldDB" id="A0A9E7R5Q2"/>
<reference evidence="4" key="1">
    <citation type="submission" date="2022-09" db="EMBL/GenBank/DDBJ databases">
        <title>Diverse halophilic archaea isolated from saline environments.</title>
        <authorList>
            <person name="Cui H.-L."/>
        </authorList>
    </citation>
    <scope>NUCLEOTIDE SEQUENCE</scope>
    <source>
        <strain evidence="4">ZS-35-S2</strain>
    </source>
</reference>
<feature type="domain" description="Thioesterase" evidence="3">
    <location>
        <begin position="46"/>
        <end position="116"/>
    </location>
</feature>
<dbReference type="InterPro" id="IPR006683">
    <property type="entry name" value="Thioestr_dom"/>
</dbReference>
<dbReference type="PANTHER" id="PTHR42856">
    <property type="entry name" value="ACYL-COENZYME A THIOESTERASE PAAI"/>
    <property type="match status" value="1"/>
</dbReference>
<dbReference type="GO" id="GO:0016289">
    <property type="term" value="F:acyl-CoA hydrolase activity"/>
    <property type="evidence" value="ECO:0007669"/>
    <property type="project" value="TreeGrafter"/>
</dbReference>
<dbReference type="CDD" id="cd03443">
    <property type="entry name" value="PaaI_thioesterase"/>
    <property type="match status" value="1"/>
</dbReference>
<sequence length="154" mass="16217">MDPTEVFEWIPFARELGIEIAEAADGHARGHLSLEDWHSSNPQGMIAHGGVAYSLADTVGGAAAVSANGRITPTIDMRIDYLTPATGEELHAEADVVRNGNSVATVDVVVTDETDTHIAEARGVYKTGGGDDETPWTTGVDRSEAGLDGSERAE</sequence>
<accession>A0A9E7R5Q2</accession>
<evidence type="ECO:0000259" key="3">
    <source>
        <dbReference type="Pfam" id="PF03061"/>
    </source>
</evidence>
<proteinExistence type="predicted"/>
<dbReference type="NCBIfam" id="TIGR00369">
    <property type="entry name" value="unchar_dom_1"/>
    <property type="match status" value="1"/>
</dbReference>
<name>A0A9E7R5Q2_9EURY</name>
<dbReference type="Proteomes" id="UP001057580">
    <property type="component" value="Chromosome"/>
</dbReference>
<dbReference type="InterPro" id="IPR029069">
    <property type="entry name" value="HotDog_dom_sf"/>
</dbReference>
<evidence type="ECO:0000256" key="1">
    <source>
        <dbReference type="ARBA" id="ARBA00022801"/>
    </source>
</evidence>
<organism evidence="4 5">
    <name type="scientific">Salinirubellus salinus</name>
    <dbReference type="NCBI Taxonomy" id="1364945"/>
    <lineage>
        <taxon>Archaea</taxon>
        <taxon>Methanobacteriati</taxon>
        <taxon>Methanobacteriota</taxon>
        <taxon>Stenosarchaea group</taxon>
        <taxon>Halobacteria</taxon>
        <taxon>Halobacteriales</taxon>
        <taxon>Natronomonadaceae</taxon>
        <taxon>Salinirubellus</taxon>
    </lineage>
</organism>
<evidence type="ECO:0000313" key="4">
    <source>
        <dbReference type="EMBL" id="UWM55946.1"/>
    </source>
</evidence>
<dbReference type="SUPFAM" id="SSF54637">
    <property type="entry name" value="Thioesterase/thiol ester dehydrase-isomerase"/>
    <property type="match status" value="1"/>
</dbReference>
<dbReference type="GeneID" id="74942071"/>
<gene>
    <name evidence="4" type="ORF">N0B31_06575</name>
</gene>
<dbReference type="Pfam" id="PF03061">
    <property type="entry name" value="4HBT"/>
    <property type="match status" value="1"/>
</dbReference>
<protein>
    <submittedName>
        <fullName evidence="4">PaaI family thioesterase</fullName>
    </submittedName>
</protein>
<evidence type="ECO:0000313" key="5">
    <source>
        <dbReference type="Proteomes" id="UP001057580"/>
    </source>
</evidence>
<dbReference type="InterPro" id="IPR052723">
    <property type="entry name" value="Acyl-CoA_thioesterase_PaaI"/>
</dbReference>
<keyword evidence="5" id="KW-1185">Reference proteome</keyword>
<feature type="compositionally biased region" description="Basic and acidic residues" evidence="2">
    <location>
        <begin position="141"/>
        <end position="154"/>
    </location>
</feature>
<dbReference type="EMBL" id="CP104003">
    <property type="protein sequence ID" value="UWM55946.1"/>
    <property type="molecule type" value="Genomic_DNA"/>
</dbReference>
<dbReference type="RefSeq" id="WP_260595066.1">
    <property type="nucleotide sequence ID" value="NZ_CP104003.1"/>
</dbReference>
<keyword evidence="1" id="KW-0378">Hydrolase</keyword>
<dbReference type="KEGG" id="ssai:N0B31_06575"/>
<feature type="region of interest" description="Disordered" evidence="2">
    <location>
        <begin position="124"/>
        <end position="154"/>
    </location>
</feature>